<dbReference type="KEGG" id="dog:HP555_10895"/>
<dbReference type="Proteomes" id="UP000596092">
    <property type="component" value="Chromosome"/>
</dbReference>
<dbReference type="RefSeq" id="WP_199262403.1">
    <property type="nucleotide sequence ID" value="NZ_CP054140.1"/>
</dbReference>
<sequence length="53" mass="5626">MNSELIGMWAAVILKDGNLHRSVIVEVVGQGIEATAVLSSGVAAKLYQMLILD</sequence>
<keyword evidence="2" id="KW-1185">Reference proteome</keyword>
<dbReference type="AlphaFoldDB" id="A0A7T6AR23"/>
<evidence type="ECO:0000313" key="2">
    <source>
        <dbReference type="Proteomes" id="UP000596092"/>
    </source>
</evidence>
<name>A0A7T6AR23_9BACT</name>
<dbReference type="EMBL" id="CP054140">
    <property type="protein sequence ID" value="QQG66336.1"/>
    <property type="molecule type" value="Genomic_DNA"/>
</dbReference>
<reference evidence="1 2" key="1">
    <citation type="submission" date="2020-05" db="EMBL/GenBank/DDBJ databases">
        <title>Complete genome of Desulfobulbus oligotrophicus.</title>
        <authorList>
            <person name="Podar M."/>
        </authorList>
    </citation>
    <scope>NUCLEOTIDE SEQUENCE [LARGE SCALE GENOMIC DNA]</scope>
    <source>
        <strain evidence="1 2">Prop6</strain>
    </source>
</reference>
<protein>
    <submittedName>
        <fullName evidence="1">Uncharacterized protein</fullName>
    </submittedName>
</protein>
<organism evidence="1 2">
    <name type="scientific">Desulfobulbus oligotrophicus</name>
    <dbReference type="NCBI Taxonomy" id="1909699"/>
    <lineage>
        <taxon>Bacteria</taxon>
        <taxon>Pseudomonadati</taxon>
        <taxon>Thermodesulfobacteriota</taxon>
        <taxon>Desulfobulbia</taxon>
        <taxon>Desulfobulbales</taxon>
        <taxon>Desulfobulbaceae</taxon>
        <taxon>Desulfobulbus</taxon>
    </lineage>
</organism>
<accession>A0A7T6AR23</accession>
<evidence type="ECO:0000313" key="1">
    <source>
        <dbReference type="EMBL" id="QQG66336.1"/>
    </source>
</evidence>
<gene>
    <name evidence="1" type="ORF">HP555_10895</name>
</gene>
<proteinExistence type="predicted"/>